<dbReference type="PANTHER" id="PTHR45737:SF6">
    <property type="entry name" value="VON WILLEBRAND FACTOR A DOMAIN-CONTAINING PROTEIN 5A"/>
    <property type="match status" value="1"/>
</dbReference>
<evidence type="ECO:0000313" key="3">
    <source>
        <dbReference type="EMBL" id="CAD8145677.1"/>
    </source>
</evidence>
<dbReference type="InterPro" id="IPR013694">
    <property type="entry name" value="VIT"/>
</dbReference>
<keyword evidence="4" id="KW-1185">Reference proteome</keyword>
<name>A0A8S1T2L1_9CILI</name>
<dbReference type="PROSITE" id="PS50234">
    <property type="entry name" value="VWFA"/>
    <property type="match status" value="1"/>
</dbReference>
<evidence type="ECO:0000259" key="1">
    <source>
        <dbReference type="PROSITE" id="PS50234"/>
    </source>
</evidence>
<gene>
    <name evidence="3" type="ORF">PPENT_87.1.T0140366</name>
</gene>
<dbReference type="PROSITE" id="PS51468">
    <property type="entry name" value="VIT"/>
    <property type="match status" value="1"/>
</dbReference>
<feature type="domain" description="VWFA" evidence="1">
    <location>
        <begin position="340"/>
        <end position="513"/>
    </location>
</feature>
<proteinExistence type="predicted"/>
<dbReference type="AlphaFoldDB" id="A0A8S1T2L1"/>
<protein>
    <recommendedName>
        <fullName evidence="5">VWFA domain-containing protein</fullName>
    </recommendedName>
</protein>
<dbReference type="PANTHER" id="PTHR45737">
    <property type="entry name" value="VON WILLEBRAND FACTOR A DOMAIN-CONTAINING PROTEIN 5A"/>
    <property type="match status" value="1"/>
</dbReference>
<dbReference type="Pfam" id="PF13768">
    <property type="entry name" value="VWA_3"/>
    <property type="match status" value="1"/>
</dbReference>
<evidence type="ECO:0000313" key="4">
    <source>
        <dbReference type="Proteomes" id="UP000689195"/>
    </source>
</evidence>
<accession>A0A8S1T2L1</accession>
<organism evidence="3 4">
    <name type="scientific">Paramecium pentaurelia</name>
    <dbReference type="NCBI Taxonomy" id="43138"/>
    <lineage>
        <taxon>Eukaryota</taxon>
        <taxon>Sar</taxon>
        <taxon>Alveolata</taxon>
        <taxon>Ciliophora</taxon>
        <taxon>Intramacronucleata</taxon>
        <taxon>Oligohymenophorea</taxon>
        <taxon>Peniculida</taxon>
        <taxon>Parameciidae</taxon>
        <taxon>Paramecium</taxon>
    </lineage>
</organism>
<dbReference type="Proteomes" id="UP000689195">
    <property type="component" value="Unassembled WGS sequence"/>
</dbReference>
<feature type="domain" description="VIT" evidence="2">
    <location>
        <begin position="23"/>
        <end position="154"/>
    </location>
</feature>
<comment type="caution">
    <text evidence="3">The sequence shown here is derived from an EMBL/GenBank/DDBJ whole genome shotgun (WGS) entry which is preliminary data.</text>
</comment>
<sequence>MFNPQIDSTENSNENKEIKKQRHPIIICYDSTTKLPIDLKQVSYIVNIQSGLAVVQIFQIYSTEQNKDQRELEYLFTIDQDSAVTKMIVEIGDQKIYGIIKELEESKKKYKKGIKERKIIVLSEEDQEISNIKKVKIGCLSPGKSLKIQFEYIQPLQVYLNQFWKLELSPLVDISYLTVNGLKKTYQGYAQQYAFVKHHIDIQAIKLNYKQNITVIINMQKPITYAKSPTHSILLNSDINMKEKQIDLQTPQNQLIITLDTNDPENMEPNKNFELLFSSNDINSPDAILSHTKNEALEHIKYCATLNIIPKFNEFQIDDAYQSYINGLNLPSQTKIQKGSYIFLIDRSDSMEGIRIEKAKQSLILFLKSLPDDCSFNIISFGSVAIKMFDIAQAYNQQTLYQAIMQVQEMEADFGGTDIFLALKEGIYDENYQKSKDSTETLNVFLLTDGEDSPKEIINLVIQNQRPETRIYTLGIGNNCSEYLVSRLAEVGNGKCLLVRDYEDINSKVIDLLEDSLTYYLKGFSLIHNIENVSQIIPDPKSITQLKKNQQLTLQILFSKKHKKENLEFKINCYDPQLNKQISFEIKMNLKSSIENEYFHKIAANRLIRYYEKSISLYAKQMDMIMINQKFLKDQDIINLSLQNQIICSKTAYICEACKNQKVLQALIKKKLLISKSEEEDYQTLEGVANAKKFFYKKCINNSMEIIETKEFVEMDEDSVLHSSTQSLQYDQKQPNRLLPKQSIQFALKPKILQEDYQMLSYFELIDCIQANGSFLLEIHIEEQLKLCKLDNKYRLQDIYWSTVVSLFYLELFCQDSKSSWQLIYNKAINYLIKQGINFYQIKAECISDYGKIFKNRKI</sequence>
<evidence type="ECO:0000259" key="2">
    <source>
        <dbReference type="PROSITE" id="PS51468"/>
    </source>
</evidence>
<dbReference type="EMBL" id="CAJJDO010000014">
    <property type="protein sequence ID" value="CAD8145677.1"/>
    <property type="molecule type" value="Genomic_DNA"/>
</dbReference>
<dbReference type="SMART" id="SM00327">
    <property type="entry name" value="VWA"/>
    <property type="match status" value="1"/>
</dbReference>
<reference evidence="3" key="1">
    <citation type="submission" date="2021-01" db="EMBL/GenBank/DDBJ databases">
        <authorList>
            <consortium name="Genoscope - CEA"/>
            <person name="William W."/>
        </authorList>
    </citation>
    <scope>NUCLEOTIDE SEQUENCE</scope>
</reference>
<dbReference type="Pfam" id="PF08487">
    <property type="entry name" value="VIT"/>
    <property type="match status" value="1"/>
</dbReference>
<dbReference type="OrthoDB" id="312927at2759"/>
<dbReference type="InterPro" id="IPR002035">
    <property type="entry name" value="VWF_A"/>
</dbReference>
<evidence type="ECO:0008006" key="5">
    <source>
        <dbReference type="Google" id="ProtNLM"/>
    </source>
</evidence>